<evidence type="ECO:0000313" key="1">
    <source>
        <dbReference type="EMBL" id="MBX71743.1"/>
    </source>
</evidence>
<accession>A0A2P2QXM9</accession>
<protein>
    <submittedName>
        <fullName evidence="1">Uncharacterized protein</fullName>
    </submittedName>
</protein>
<proteinExistence type="predicted"/>
<organism evidence="1">
    <name type="scientific">Rhizophora mucronata</name>
    <name type="common">Asiatic mangrove</name>
    <dbReference type="NCBI Taxonomy" id="61149"/>
    <lineage>
        <taxon>Eukaryota</taxon>
        <taxon>Viridiplantae</taxon>
        <taxon>Streptophyta</taxon>
        <taxon>Embryophyta</taxon>
        <taxon>Tracheophyta</taxon>
        <taxon>Spermatophyta</taxon>
        <taxon>Magnoliopsida</taxon>
        <taxon>eudicotyledons</taxon>
        <taxon>Gunneridae</taxon>
        <taxon>Pentapetalae</taxon>
        <taxon>rosids</taxon>
        <taxon>fabids</taxon>
        <taxon>Malpighiales</taxon>
        <taxon>Rhizophoraceae</taxon>
        <taxon>Rhizophora</taxon>
    </lineage>
</organism>
<dbReference type="AlphaFoldDB" id="A0A2P2QXM9"/>
<name>A0A2P2QXM9_RHIMU</name>
<dbReference type="EMBL" id="GGEC01091259">
    <property type="protein sequence ID" value="MBX71743.1"/>
    <property type="molecule type" value="Transcribed_RNA"/>
</dbReference>
<reference evidence="1" key="1">
    <citation type="submission" date="2018-02" db="EMBL/GenBank/DDBJ databases">
        <title>Rhizophora mucronata_Transcriptome.</title>
        <authorList>
            <person name="Meera S.P."/>
            <person name="Sreeshan A."/>
            <person name="Augustine A."/>
        </authorList>
    </citation>
    <scope>NUCLEOTIDE SEQUENCE</scope>
    <source>
        <tissue evidence="1">Leaf</tissue>
    </source>
</reference>
<sequence>MTLLQQGTSCMNSWFT</sequence>